<dbReference type="PANTHER" id="PTHR45586">
    <property type="entry name" value="TPR REPEAT-CONTAINING PROTEIN PA4667"/>
    <property type="match status" value="1"/>
</dbReference>
<gene>
    <name evidence="3" type="ORF">H4W31_006174</name>
</gene>
<reference evidence="3" key="1">
    <citation type="submission" date="2020-10" db="EMBL/GenBank/DDBJ databases">
        <title>Sequencing the genomes of 1000 actinobacteria strains.</title>
        <authorList>
            <person name="Klenk H.-P."/>
        </authorList>
    </citation>
    <scope>NUCLEOTIDE SEQUENCE</scope>
    <source>
        <strain evidence="3">DSM 46832</strain>
    </source>
</reference>
<dbReference type="InterPro" id="IPR011990">
    <property type="entry name" value="TPR-like_helical_dom_sf"/>
</dbReference>
<evidence type="ECO:0000256" key="1">
    <source>
        <dbReference type="ARBA" id="ARBA00022737"/>
    </source>
</evidence>
<keyword evidence="1" id="KW-0677">Repeat</keyword>
<organism evidence="3 4">
    <name type="scientific">Plantactinospora soyae</name>
    <dbReference type="NCBI Taxonomy" id="1544732"/>
    <lineage>
        <taxon>Bacteria</taxon>
        <taxon>Bacillati</taxon>
        <taxon>Actinomycetota</taxon>
        <taxon>Actinomycetes</taxon>
        <taxon>Micromonosporales</taxon>
        <taxon>Micromonosporaceae</taxon>
        <taxon>Plantactinospora</taxon>
    </lineage>
</organism>
<dbReference type="RefSeq" id="WP_192769806.1">
    <property type="nucleotide sequence ID" value="NZ_JADBEB010000001.1"/>
</dbReference>
<dbReference type="SMART" id="SM00028">
    <property type="entry name" value="TPR"/>
    <property type="match status" value="6"/>
</dbReference>
<protein>
    <submittedName>
        <fullName evidence="3">Tetratricopeptide (TPR) repeat protein</fullName>
    </submittedName>
</protein>
<dbReference type="PANTHER" id="PTHR45586:SF1">
    <property type="entry name" value="LIPOPOLYSACCHARIDE ASSEMBLY PROTEIN B"/>
    <property type="match status" value="1"/>
</dbReference>
<evidence type="ECO:0000313" key="4">
    <source>
        <dbReference type="Proteomes" id="UP000649753"/>
    </source>
</evidence>
<dbReference type="InterPro" id="IPR051012">
    <property type="entry name" value="CellSynth/LPSAsmb/PSIAsmb"/>
</dbReference>
<dbReference type="EMBL" id="JADBEB010000001">
    <property type="protein sequence ID" value="MBE1490536.1"/>
    <property type="molecule type" value="Genomic_DNA"/>
</dbReference>
<keyword evidence="4" id="KW-1185">Reference proteome</keyword>
<dbReference type="SUPFAM" id="SSF48452">
    <property type="entry name" value="TPR-like"/>
    <property type="match status" value="1"/>
</dbReference>
<sequence>MTSEEIDAMYGRADHLCELGRWADAEPALGRVLAADPDHRDALARLTEVLEHLDRPAEAAEVARRLVAAHSGEPIGYLALAEALVRQDGHAEAEPYVRAALDLDNSAPVAWQQLAEVLSYLPERGDEAVGAARRAVALAPEDADMHAALGDALLTALGDGPAAEAAYLTALTLAPEDGGIRLRLGLARLQIGRLDDARDDFVEGLRQDASLRHVSTVGMTLRLLGVPDRFAALYASVCAALGESAAVDRTDPEVVEDQLDMAVIWWDNGARPAALEVLELLVDANPYSVEGLAVLAEFRFESGRLDDGEVLARRALAVDPDASAALFVLGLVLEARGDGAGAADWFARLRALPVDAEDRDWMMESLVDHGMAGRHPEMISWCEETAAVVSVPTPAGRDPRA</sequence>
<evidence type="ECO:0000256" key="2">
    <source>
        <dbReference type="ARBA" id="ARBA00022803"/>
    </source>
</evidence>
<dbReference type="Gene3D" id="1.25.40.10">
    <property type="entry name" value="Tetratricopeptide repeat domain"/>
    <property type="match status" value="2"/>
</dbReference>
<proteinExistence type="predicted"/>
<accession>A0A927MCD3</accession>
<evidence type="ECO:0000313" key="3">
    <source>
        <dbReference type="EMBL" id="MBE1490536.1"/>
    </source>
</evidence>
<dbReference type="InterPro" id="IPR019734">
    <property type="entry name" value="TPR_rpt"/>
</dbReference>
<dbReference type="AlphaFoldDB" id="A0A927MCD3"/>
<dbReference type="Pfam" id="PF13432">
    <property type="entry name" value="TPR_16"/>
    <property type="match status" value="3"/>
</dbReference>
<dbReference type="Proteomes" id="UP000649753">
    <property type="component" value="Unassembled WGS sequence"/>
</dbReference>
<keyword evidence="2" id="KW-0802">TPR repeat</keyword>
<name>A0A927MCD3_9ACTN</name>
<comment type="caution">
    <text evidence="3">The sequence shown here is derived from an EMBL/GenBank/DDBJ whole genome shotgun (WGS) entry which is preliminary data.</text>
</comment>